<evidence type="ECO:0000256" key="1">
    <source>
        <dbReference type="SAM" id="Phobius"/>
    </source>
</evidence>
<protein>
    <recommendedName>
        <fullName evidence="4">Integral membrane protein</fullName>
    </recommendedName>
</protein>
<comment type="caution">
    <text evidence="2">The sequence shown here is derived from an EMBL/GenBank/DDBJ whole genome shotgun (WGS) entry which is preliminary data.</text>
</comment>
<keyword evidence="1" id="KW-0812">Transmembrane</keyword>
<dbReference type="RefSeq" id="WP_378415437.1">
    <property type="nucleotide sequence ID" value="NZ_JBHSFO010000003.1"/>
</dbReference>
<keyword evidence="3" id="KW-1185">Reference proteome</keyword>
<feature type="transmembrane region" description="Helical" evidence="1">
    <location>
        <begin position="57"/>
        <end position="81"/>
    </location>
</feature>
<keyword evidence="1" id="KW-1133">Transmembrane helix</keyword>
<name>A0ABV9FN04_9NOCA</name>
<dbReference type="Proteomes" id="UP001595914">
    <property type="component" value="Unassembled WGS sequence"/>
</dbReference>
<reference evidence="3" key="1">
    <citation type="journal article" date="2019" name="Int. J. Syst. Evol. Microbiol.">
        <title>The Global Catalogue of Microorganisms (GCM) 10K type strain sequencing project: providing services to taxonomists for standard genome sequencing and annotation.</title>
        <authorList>
            <consortium name="The Broad Institute Genomics Platform"/>
            <consortium name="The Broad Institute Genome Sequencing Center for Infectious Disease"/>
            <person name="Wu L."/>
            <person name="Ma J."/>
        </authorList>
    </citation>
    <scope>NUCLEOTIDE SEQUENCE [LARGE SCALE GENOMIC DNA]</scope>
    <source>
        <strain evidence="3">CCUG 54520</strain>
    </source>
</reference>
<keyword evidence="1" id="KW-0472">Membrane</keyword>
<gene>
    <name evidence="2" type="ORF">ACFO6S_07070</name>
</gene>
<feature type="transmembrane region" description="Helical" evidence="1">
    <location>
        <begin position="26"/>
        <end position="45"/>
    </location>
</feature>
<dbReference type="EMBL" id="JBHSFO010000003">
    <property type="protein sequence ID" value="MFC4603441.1"/>
    <property type="molecule type" value="Genomic_DNA"/>
</dbReference>
<evidence type="ECO:0000313" key="3">
    <source>
        <dbReference type="Proteomes" id="UP001595914"/>
    </source>
</evidence>
<feature type="transmembrane region" description="Helical" evidence="1">
    <location>
        <begin position="87"/>
        <end position="111"/>
    </location>
</feature>
<sequence>MTVIAVGVPTDIIDTPFFGREVPVRWWEYPVLAATAILTALWFGLRPVAQERRPTGAAAGVVLAVFAVGCPVCNKIVLLAIGTSGALGFWAPLQPVLAVISLALLTVAVVLRRRQSLCGPACAVPAADRDVAGQAPSIAQ</sequence>
<organism evidence="2 3">
    <name type="scientific">Rhodococcus kronopolitis</name>
    <dbReference type="NCBI Taxonomy" id="1460226"/>
    <lineage>
        <taxon>Bacteria</taxon>
        <taxon>Bacillati</taxon>
        <taxon>Actinomycetota</taxon>
        <taxon>Actinomycetes</taxon>
        <taxon>Mycobacteriales</taxon>
        <taxon>Nocardiaceae</taxon>
        <taxon>Rhodococcus</taxon>
    </lineage>
</organism>
<evidence type="ECO:0008006" key="4">
    <source>
        <dbReference type="Google" id="ProtNLM"/>
    </source>
</evidence>
<accession>A0ABV9FN04</accession>
<proteinExistence type="predicted"/>
<evidence type="ECO:0000313" key="2">
    <source>
        <dbReference type="EMBL" id="MFC4603441.1"/>
    </source>
</evidence>